<dbReference type="GeneTree" id="ENSGT00940000164726"/>
<dbReference type="Proteomes" id="UP000007635">
    <property type="component" value="Chromosome V"/>
</dbReference>
<dbReference type="STRING" id="69293.ENSGACP00000007857"/>
<dbReference type="InParanoid" id="G3NR90"/>
<dbReference type="Gene3D" id="2.60.200.20">
    <property type="match status" value="1"/>
</dbReference>
<dbReference type="GO" id="GO:0035024">
    <property type="term" value="P:negative regulation of Rho protein signal transduction"/>
    <property type="evidence" value="ECO:0007669"/>
    <property type="project" value="TreeGrafter"/>
</dbReference>
<evidence type="ECO:0000313" key="5">
    <source>
        <dbReference type="Ensembl" id="ENSGACP00000007857.2"/>
    </source>
</evidence>
<dbReference type="GeneID" id="120818905"/>
<dbReference type="eggNOG" id="KOG0160">
    <property type="taxonomic scope" value="Eukaryota"/>
</dbReference>
<feature type="region of interest" description="Disordered" evidence="1">
    <location>
        <begin position="1007"/>
        <end position="1042"/>
    </location>
</feature>
<dbReference type="SUPFAM" id="SSF50156">
    <property type="entry name" value="PDZ domain-like"/>
    <property type="match status" value="1"/>
</dbReference>
<feature type="domain" description="Dilute" evidence="4">
    <location>
        <begin position="659"/>
        <end position="943"/>
    </location>
</feature>
<dbReference type="PANTHER" id="PTHR16027:SF4">
    <property type="entry name" value="RAS-INTERACTING PROTEIN 1"/>
    <property type="match status" value="1"/>
</dbReference>
<name>G3NR90_GASAC</name>
<dbReference type="InterPro" id="IPR029071">
    <property type="entry name" value="Ubiquitin-like_domsf"/>
</dbReference>
<reference evidence="5 6" key="1">
    <citation type="journal article" date="2021" name="G3 (Bethesda)">
        <title>Improved contiguity of the threespine stickleback genome using long-read sequencing.</title>
        <authorList>
            <person name="Nath S."/>
            <person name="Shaw D.E."/>
            <person name="White M.A."/>
        </authorList>
    </citation>
    <scope>NUCLEOTIDE SEQUENCE [LARGE SCALE GENOMIC DNA]</scope>
    <source>
        <strain evidence="5 6">Lake Benthic</strain>
    </source>
</reference>
<proteinExistence type="predicted"/>
<dbReference type="Bgee" id="ENSGACG00000005933">
    <property type="expression patterns" value="Expressed in heart and 2 other cell types or tissues"/>
</dbReference>
<dbReference type="RefSeq" id="XP_040031722.1">
    <property type="nucleotide sequence ID" value="XM_040175788.1"/>
</dbReference>
<dbReference type="InterPro" id="IPR001478">
    <property type="entry name" value="PDZ"/>
</dbReference>
<feature type="domain" description="Ras-associating" evidence="3">
    <location>
        <begin position="131"/>
        <end position="232"/>
    </location>
</feature>
<dbReference type="Pfam" id="PF00788">
    <property type="entry name" value="RA"/>
    <property type="match status" value="1"/>
</dbReference>
<dbReference type="SUPFAM" id="SSF54236">
    <property type="entry name" value="Ubiquitin-like"/>
    <property type="match status" value="1"/>
</dbReference>
<feature type="compositionally biased region" description="Low complexity" evidence="1">
    <location>
        <begin position="1016"/>
        <end position="1026"/>
    </location>
</feature>
<dbReference type="Gene3D" id="2.30.42.10">
    <property type="match status" value="1"/>
</dbReference>
<dbReference type="GO" id="GO:0007165">
    <property type="term" value="P:signal transduction"/>
    <property type="evidence" value="ECO:0007669"/>
    <property type="project" value="InterPro"/>
</dbReference>
<dbReference type="PROSITE" id="PS51126">
    <property type="entry name" value="DILUTE"/>
    <property type="match status" value="1"/>
</dbReference>
<dbReference type="InterPro" id="IPR037983">
    <property type="entry name" value="CBD_Rasip1/Radil"/>
</dbReference>
<feature type="compositionally biased region" description="Basic and acidic residues" evidence="1">
    <location>
        <begin position="291"/>
        <end position="308"/>
    </location>
</feature>
<dbReference type="GO" id="GO:0005911">
    <property type="term" value="C:cell-cell junction"/>
    <property type="evidence" value="ECO:0007669"/>
    <property type="project" value="TreeGrafter"/>
</dbReference>
<feature type="region of interest" description="Disordered" evidence="1">
    <location>
        <begin position="1065"/>
        <end position="1086"/>
    </location>
</feature>
<feature type="compositionally biased region" description="Low complexity" evidence="1">
    <location>
        <begin position="38"/>
        <end position="57"/>
    </location>
</feature>
<dbReference type="SMART" id="SM01132">
    <property type="entry name" value="DIL"/>
    <property type="match status" value="1"/>
</dbReference>
<dbReference type="CDD" id="cd17116">
    <property type="entry name" value="RA_Radil_like"/>
    <property type="match status" value="1"/>
</dbReference>
<sequence>MSQTKLSQDELRSLPPRAAGLPTALPRRRFVKLGGKTSDGSQQSATSAGSSSTSRSAEVVAVKQPGRSRIRHQTNRLSGVFRRDPTSNSGSMPLASGIRATLSIQSKKQSMFPVEALRADDPSELSNQITAPGILKIFGNEICEGAHYKSVLATTHSSGKELVKEALERYGLDKEEAESYVMCDTIGSTRDHRWRTEGFRVVSDNEKPLILQSLWKPKKGLARRFEIQRRSLIEEKTSNDKDTVTAGINAQARKLQKSRSRVTSTLIENTSKRGHKLWRRKSEMDLLDFDTGTKQESGRDECCKDRSKSLNQTSLQSSERPEQNCIQSPAVFSEGNSGSQPKTEGLCPPTLRDEREGEESEESEREATESSNDNTILYSIHPPHDCPYLLSLQAFSPAQDFVIYLLIGPNIAFGRQSDHDNCTKPDTLLFAPDILPRHCHFQRHCVGGPTVLRPSPNATLTRNGEALRKEVQLMPGDIIGMGQSYLFLFKDPLASAHKEEDNAAPQSGMTAVPWLLGQTSSATTTSHIKRTVLCNTCITGSRDPQKTRNRRLSFLKSPECHIPTLVYESKDEERIVKEIVAMGRTSEKDGPPLTVAFLLCRCMQYSSTCLHSSDLRRLLLLIANRVQSAVWEDTKCLAVVQSEVEGSNPEDLQALGQPEAILGLRPLAVWMSNSLELLQFIQCQLPLILKWRTRKEKGQEVEEGGMENDQNKGRENLALLALRLSSVRTASEETMAVLEDVIMLAFQQCVYYITKILYPVLPALLDSNPFRESPDLVATAGIVQVPGSGLRVPGEIQHLADVLTETWRLLRDCQLPPEISSQLVGYLFYFINASLFNLLMERGSEPGFYQWARGVRMRANLDLLLDWAHAAGLGELASEHTHTLSSAINLLATPRKNLLQTSWVSLRSEYPALSPAQLNHLLSLYSPASPSICRHTWTPSVQDRAAANQTADILESFDTHHPLVLPDEGYHFLLGRQITDVSLREQLDKLKEYMAFSDLQSDKVAATEEGGVCDRSPSTTSGALPPSASPPSSPSSTQNPDQFTSCDVLLLSRKLIDLELEGREAGDANRSAQDPSCLLTPPNNPRHVDPVEKWMKGDSETLPWSSSVNAHDEGGLVFECLAALEVDCSKLDSHSVKRFVNLKEEEEEVEEVEEAGDHHNDSNDEVFSLELERGEQGLGLTLVDTRDSSTRAKGVFVRAVVPDSPAARCARLVPGDRILAVNGVSLLGLDFLSGKELIQSSGDSLRLLVARSDWMAATIRTDC</sequence>
<evidence type="ECO:0000313" key="6">
    <source>
        <dbReference type="Proteomes" id="UP000007635"/>
    </source>
</evidence>
<feature type="domain" description="PDZ" evidence="2">
    <location>
        <begin position="1168"/>
        <end position="1253"/>
    </location>
</feature>
<dbReference type="GO" id="GO:0001525">
    <property type="term" value="P:angiogenesis"/>
    <property type="evidence" value="ECO:0007669"/>
    <property type="project" value="TreeGrafter"/>
</dbReference>
<organism evidence="5 6">
    <name type="scientific">Gasterosteus aculeatus aculeatus</name>
    <name type="common">three-spined stickleback</name>
    <dbReference type="NCBI Taxonomy" id="481459"/>
    <lineage>
        <taxon>Eukaryota</taxon>
        <taxon>Metazoa</taxon>
        <taxon>Chordata</taxon>
        <taxon>Craniata</taxon>
        <taxon>Vertebrata</taxon>
        <taxon>Euteleostomi</taxon>
        <taxon>Actinopterygii</taxon>
        <taxon>Neopterygii</taxon>
        <taxon>Teleostei</taxon>
        <taxon>Neoteleostei</taxon>
        <taxon>Acanthomorphata</taxon>
        <taxon>Eupercaria</taxon>
        <taxon>Perciformes</taxon>
        <taxon>Cottioidei</taxon>
        <taxon>Gasterosteales</taxon>
        <taxon>Gasterosteidae</taxon>
        <taxon>Gasterosteus</taxon>
    </lineage>
</organism>
<feature type="compositionally biased region" description="Polar residues" evidence="1">
    <location>
        <begin position="309"/>
        <end position="318"/>
    </location>
</feature>
<feature type="region of interest" description="Disordered" evidence="1">
    <location>
        <begin position="1"/>
        <end position="67"/>
    </location>
</feature>
<dbReference type="SUPFAM" id="SSF49879">
    <property type="entry name" value="SMAD/FHA domain"/>
    <property type="match status" value="1"/>
</dbReference>
<dbReference type="InterPro" id="IPR000159">
    <property type="entry name" value="RA_dom"/>
</dbReference>
<dbReference type="PROSITE" id="PS50106">
    <property type="entry name" value="PDZ"/>
    <property type="match status" value="1"/>
</dbReference>
<dbReference type="SMART" id="SM00314">
    <property type="entry name" value="RA"/>
    <property type="match status" value="1"/>
</dbReference>
<dbReference type="Gene3D" id="3.10.20.90">
    <property type="entry name" value="Phosphatidylinositol 3-kinase Catalytic Subunit, Chain A, domain 1"/>
    <property type="match status" value="1"/>
</dbReference>
<dbReference type="Ensembl" id="ENSGACT00000007876.2">
    <property type="protein sequence ID" value="ENSGACP00000007857.2"/>
    <property type="gene ID" value="ENSGACG00000005933.2"/>
</dbReference>
<reference evidence="5" key="3">
    <citation type="submission" date="2025-09" db="UniProtKB">
        <authorList>
            <consortium name="Ensembl"/>
        </authorList>
    </citation>
    <scope>IDENTIFICATION</scope>
</reference>
<evidence type="ECO:0000259" key="2">
    <source>
        <dbReference type="PROSITE" id="PS50106"/>
    </source>
</evidence>
<dbReference type="InterPro" id="IPR052072">
    <property type="entry name" value="Vascular_dev_regulator"/>
</dbReference>
<dbReference type="SMART" id="SM00228">
    <property type="entry name" value="PDZ"/>
    <property type="match status" value="1"/>
</dbReference>
<evidence type="ECO:0000259" key="3">
    <source>
        <dbReference type="PROSITE" id="PS50200"/>
    </source>
</evidence>
<feature type="region of interest" description="Disordered" evidence="1">
    <location>
        <begin position="289"/>
        <end position="377"/>
    </location>
</feature>
<dbReference type="InterPro" id="IPR008984">
    <property type="entry name" value="SMAD_FHA_dom_sf"/>
</dbReference>
<reference evidence="5" key="2">
    <citation type="submission" date="2025-08" db="UniProtKB">
        <authorList>
            <consortium name="Ensembl"/>
        </authorList>
    </citation>
    <scope>IDENTIFICATION</scope>
</reference>
<dbReference type="InterPro" id="IPR036034">
    <property type="entry name" value="PDZ_sf"/>
</dbReference>
<keyword evidence="6" id="KW-1185">Reference proteome</keyword>
<accession>G3NR90</accession>
<dbReference type="Pfam" id="PF00595">
    <property type="entry name" value="PDZ"/>
    <property type="match status" value="1"/>
</dbReference>
<evidence type="ECO:0000259" key="4">
    <source>
        <dbReference type="PROSITE" id="PS51126"/>
    </source>
</evidence>
<dbReference type="CDD" id="cd15472">
    <property type="entry name" value="Myo5p-like_CBD_Rasip1"/>
    <property type="match status" value="1"/>
</dbReference>
<evidence type="ECO:0000256" key="1">
    <source>
        <dbReference type="SAM" id="MobiDB-lite"/>
    </source>
</evidence>
<dbReference type="PANTHER" id="PTHR16027">
    <property type="entry name" value="DILUTE DOMAIN-CONTAINING PROTEIN YPR089W"/>
    <property type="match status" value="1"/>
</dbReference>
<dbReference type="Pfam" id="PF01843">
    <property type="entry name" value="DIL"/>
    <property type="match status" value="1"/>
</dbReference>
<protein>
    <submittedName>
        <fullName evidence="5">Ras association and DIL domains 2b</fullName>
    </submittedName>
</protein>
<dbReference type="AlphaFoldDB" id="G3NR90"/>
<dbReference type="GO" id="GO:0051020">
    <property type="term" value="F:GTPase binding"/>
    <property type="evidence" value="ECO:0007669"/>
    <property type="project" value="TreeGrafter"/>
</dbReference>
<dbReference type="InterPro" id="IPR002710">
    <property type="entry name" value="Dilute_dom"/>
</dbReference>
<dbReference type="PROSITE" id="PS50200">
    <property type="entry name" value="RA"/>
    <property type="match status" value="1"/>
</dbReference>